<evidence type="ECO:0000256" key="3">
    <source>
        <dbReference type="ARBA" id="ARBA00022614"/>
    </source>
</evidence>
<organism evidence="6 7">
    <name type="scientific">Mortierella hygrophila</name>
    <dbReference type="NCBI Taxonomy" id="979708"/>
    <lineage>
        <taxon>Eukaryota</taxon>
        <taxon>Fungi</taxon>
        <taxon>Fungi incertae sedis</taxon>
        <taxon>Mucoromycota</taxon>
        <taxon>Mortierellomycotina</taxon>
        <taxon>Mortierellomycetes</taxon>
        <taxon>Mortierellales</taxon>
        <taxon>Mortierellaceae</taxon>
        <taxon>Mortierella</taxon>
    </lineage>
</organism>
<feature type="compositionally biased region" description="Polar residues" evidence="5">
    <location>
        <begin position="913"/>
        <end position="925"/>
    </location>
</feature>
<dbReference type="Gene3D" id="3.80.10.10">
    <property type="entry name" value="Ribonuclease Inhibitor"/>
    <property type="match status" value="2"/>
</dbReference>
<feature type="region of interest" description="Disordered" evidence="5">
    <location>
        <begin position="21"/>
        <end position="46"/>
    </location>
</feature>
<gene>
    <name evidence="6" type="ORF">EC957_010790</name>
</gene>
<feature type="compositionally biased region" description="Basic and acidic residues" evidence="5">
    <location>
        <begin position="365"/>
        <end position="387"/>
    </location>
</feature>
<dbReference type="PROSITE" id="PS51450">
    <property type="entry name" value="LRR"/>
    <property type="match status" value="2"/>
</dbReference>
<evidence type="ECO:0000256" key="4">
    <source>
        <dbReference type="ARBA" id="ARBA00022737"/>
    </source>
</evidence>
<dbReference type="AlphaFoldDB" id="A0A9P6K8A7"/>
<feature type="region of interest" description="Disordered" evidence="5">
    <location>
        <begin position="359"/>
        <end position="424"/>
    </location>
</feature>
<evidence type="ECO:0000313" key="7">
    <source>
        <dbReference type="Proteomes" id="UP000723463"/>
    </source>
</evidence>
<evidence type="ECO:0000256" key="5">
    <source>
        <dbReference type="SAM" id="MobiDB-lite"/>
    </source>
</evidence>
<dbReference type="InterPro" id="IPR032675">
    <property type="entry name" value="LRR_dom_sf"/>
</dbReference>
<keyword evidence="3" id="KW-0433">Leucine-rich repeat</keyword>
<feature type="region of interest" description="Disordered" evidence="5">
    <location>
        <begin position="802"/>
        <end position="830"/>
    </location>
</feature>
<proteinExistence type="predicted"/>
<dbReference type="GO" id="GO:0005737">
    <property type="term" value="C:cytoplasm"/>
    <property type="evidence" value="ECO:0007669"/>
    <property type="project" value="UniProtKB-SubCell"/>
</dbReference>
<dbReference type="SUPFAM" id="SSF52075">
    <property type="entry name" value="Outer arm dynein light chain 1"/>
    <property type="match status" value="1"/>
</dbReference>
<dbReference type="PANTHER" id="PTHR15454:SF69">
    <property type="entry name" value="SERINE_THREONINE-PROTEIN KINASE 11-INTERACTING PROTEIN"/>
    <property type="match status" value="1"/>
</dbReference>
<feature type="compositionally biased region" description="Polar residues" evidence="5">
    <location>
        <begin position="677"/>
        <end position="709"/>
    </location>
</feature>
<reference evidence="6" key="1">
    <citation type="journal article" date="2020" name="Fungal Divers.">
        <title>Resolving the Mortierellaceae phylogeny through synthesis of multi-gene phylogenetics and phylogenomics.</title>
        <authorList>
            <person name="Vandepol N."/>
            <person name="Liber J."/>
            <person name="Desiro A."/>
            <person name="Na H."/>
            <person name="Kennedy M."/>
            <person name="Barry K."/>
            <person name="Grigoriev I.V."/>
            <person name="Miller A.N."/>
            <person name="O'Donnell K."/>
            <person name="Stajich J.E."/>
            <person name="Bonito G."/>
        </authorList>
    </citation>
    <scope>NUCLEOTIDE SEQUENCE</scope>
    <source>
        <strain evidence="6">NRRL 2591</strain>
    </source>
</reference>
<keyword evidence="7" id="KW-1185">Reference proteome</keyword>
<accession>A0A9P6K8A7</accession>
<comment type="caution">
    <text evidence="6">The sequence shown here is derived from an EMBL/GenBank/DDBJ whole genome shotgun (WGS) entry which is preliminary data.</text>
</comment>
<comment type="subcellular location">
    <subcellularLocation>
        <location evidence="1">Cytoplasm</location>
    </subcellularLocation>
</comment>
<keyword evidence="2" id="KW-0963">Cytoplasm</keyword>
<sequence>MDKPINGDKYVRTLSHYLRHNQRRLVPTEAVPTSNNSSPRSNGAARSLVTPADPMAAAYSGMVNSLWSMGSAVVDAITPSGSDPPPPASLARDRDSYTGAWDGTGSIVPSAANPREQQLYLQAQLKAPIFPLDLYYLLYLLERFEQEGIEIDGWDGATPRAVGDSKPRVLNNGMPNSTTYSSFPPPTATRPQSIRSFSSTALSTLTLITGWKQWSNAASSTSNSMTIADDIHFIHQFLKKITGLRLVAKIPPGLTAPEGTPGGDRGRIEGYSGDAILTLFNAGQSHELPSSSPSSTTQVLLPMAATFSSLTHLELHKIPPKSIEGWESLMAQLKSLVIIQAGIEDVYDVMVAAVVESERRRRQRVQKEKTRAVLLRQEQRDALRDANRGGQGRRAGSGSGSGSSGTSSAESSNPSSPALSTTGGGALGEGDFALDDQSILNTTNMWPRLRHLSVSDNALPALQNQDTFSYTRAIVSLDLSHNLLIAAPPGLIHLHNLHHLNLSYNMISNVQAIYQILGNIAVLDLRGNRLESLCGLERLWNLEKIDVRDNHLDEAAEVGRLAALPGIREVWSEKNPFCTIQPKHRLEILAVFKANGHDLLLDGTFASFTEKRSLTNMNPTSFSTTIASIDNVNLANIPAASAPTATLAKELLDSPPRITRPTSALYGNNTISSLNATNAHSATSPPSLVAAATSQQRPIATNSNRSPNGKSGKDDGLTAMSPPGTNPSSPPAKLVKKKLVRSSKRVQRVVNLDSDHDHSGDEDGHLHDDHEVLGAPVVLEKKKKKTIKKKAVDGEVVGEEGGEKKTKKKVVKKKKSQGLVSFAGDQSNGIQDMTAINGQDNHNGDEDDGIDHSECKGNSHVHRLAQLEQSMASNRISQPSRGILKKSPTVVSHHHHHHHRDTSSSPPDHSYLRPTSPTGSYNSLSDDGGAEAYRRKIEAMRNEAGSNWLKVLAEMDSETALRKDSEANTNSSNNHHQ</sequence>
<dbReference type="EMBL" id="JAAAXW010000007">
    <property type="protein sequence ID" value="KAF9551022.1"/>
    <property type="molecule type" value="Genomic_DNA"/>
</dbReference>
<name>A0A9P6K8A7_9FUNG</name>
<feature type="compositionally biased region" description="Polar residues" evidence="5">
    <location>
        <begin position="31"/>
        <end position="41"/>
    </location>
</feature>
<dbReference type="Proteomes" id="UP000723463">
    <property type="component" value="Unassembled WGS sequence"/>
</dbReference>
<dbReference type="PANTHER" id="PTHR15454">
    <property type="entry name" value="NISCHARIN RELATED"/>
    <property type="match status" value="1"/>
</dbReference>
<feature type="compositionally biased region" description="Basic residues" evidence="5">
    <location>
        <begin position="805"/>
        <end position="816"/>
    </location>
</feature>
<protein>
    <submittedName>
        <fullName evidence="6">Uncharacterized protein</fullName>
    </submittedName>
</protein>
<evidence type="ECO:0000256" key="1">
    <source>
        <dbReference type="ARBA" id="ARBA00004496"/>
    </source>
</evidence>
<feature type="compositionally biased region" description="Polar residues" evidence="5">
    <location>
        <begin position="173"/>
        <end position="182"/>
    </location>
</feature>
<feature type="compositionally biased region" description="Gly residues" evidence="5">
    <location>
        <begin position="389"/>
        <end position="403"/>
    </location>
</feature>
<keyword evidence="4" id="KW-0677">Repeat</keyword>
<feature type="region of interest" description="Disordered" evidence="5">
    <location>
        <begin position="677"/>
        <end position="734"/>
    </location>
</feature>
<dbReference type="InterPro" id="IPR001611">
    <property type="entry name" value="Leu-rich_rpt"/>
</dbReference>
<evidence type="ECO:0000256" key="2">
    <source>
        <dbReference type="ARBA" id="ARBA00022490"/>
    </source>
</evidence>
<feature type="region of interest" description="Disordered" evidence="5">
    <location>
        <begin position="165"/>
        <end position="193"/>
    </location>
</feature>
<evidence type="ECO:0000313" key="6">
    <source>
        <dbReference type="EMBL" id="KAF9551022.1"/>
    </source>
</evidence>
<feature type="region of interest" description="Disordered" evidence="5">
    <location>
        <begin position="887"/>
        <end position="928"/>
    </location>
</feature>
<feature type="compositionally biased region" description="Low complexity" evidence="5">
    <location>
        <begin position="404"/>
        <end position="421"/>
    </location>
</feature>